<proteinExistence type="predicted"/>
<dbReference type="AlphaFoldDB" id="A0A918EXV4"/>
<reference evidence="1" key="2">
    <citation type="submission" date="2020-09" db="EMBL/GenBank/DDBJ databases">
        <authorList>
            <person name="Sun Q."/>
            <person name="Ohkuma M."/>
        </authorList>
    </citation>
    <scope>NUCLEOTIDE SEQUENCE</scope>
    <source>
        <strain evidence="1">JCM 3131</strain>
    </source>
</reference>
<sequence>MRGITVHVLALTLPALQRGEPWHQIGVDDPYRRRKRYPEPVRR</sequence>
<accession>A0A918EXV4</accession>
<protein>
    <submittedName>
        <fullName evidence="1">Uncharacterized protein</fullName>
    </submittedName>
</protein>
<name>A0A918EXV4_9ACTN</name>
<reference evidence="1" key="1">
    <citation type="journal article" date="2014" name="Int. J. Syst. Evol. Microbiol.">
        <title>Complete genome sequence of Corynebacterium casei LMG S-19264T (=DSM 44701T), isolated from a smear-ripened cheese.</title>
        <authorList>
            <consortium name="US DOE Joint Genome Institute (JGI-PGF)"/>
            <person name="Walter F."/>
            <person name="Albersmeier A."/>
            <person name="Kalinowski J."/>
            <person name="Ruckert C."/>
        </authorList>
    </citation>
    <scope>NUCLEOTIDE SEQUENCE</scope>
    <source>
        <strain evidence="1">JCM 3131</strain>
    </source>
</reference>
<evidence type="ECO:0000313" key="2">
    <source>
        <dbReference type="Proteomes" id="UP000620156"/>
    </source>
</evidence>
<gene>
    <name evidence="1" type="ORF">GCM10010145_61790</name>
</gene>
<evidence type="ECO:0000313" key="1">
    <source>
        <dbReference type="EMBL" id="GGQ83839.1"/>
    </source>
</evidence>
<dbReference type="EMBL" id="BMQK01000021">
    <property type="protein sequence ID" value="GGQ83839.1"/>
    <property type="molecule type" value="Genomic_DNA"/>
</dbReference>
<dbReference type="Proteomes" id="UP000620156">
    <property type="component" value="Unassembled WGS sequence"/>
</dbReference>
<dbReference type="RefSeq" id="WP_268245703.1">
    <property type="nucleotide sequence ID" value="NZ_BMQK01000021.1"/>
</dbReference>
<keyword evidence="2" id="KW-1185">Reference proteome</keyword>
<organism evidence="1 2">
    <name type="scientific">Streptomyces ruber</name>
    <dbReference type="NCBI Taxonomy" id="83378"/>
    <lineage>
        <taxon>Bacteria</taxon>
        <taxon>Bacillati</taxon>
        <taxon>Actinomycetota</taxon>
        <taxon>Actinomycetes</taxon>
        <taxon>Kitasatosporales</taxon>
        <taxon>Streptomycetaceae</taxon>
        <taxon>Streptomyces</taxon>
    </lineage>
</organism>
<comment type="caution">
    <text evidence="1">The sequence shown here is derived from an EMBL/GenBank/DDBJ whole genome shotgun (WGS) entry which is preliminary data.</text>
</comment>